<dbReference type="Proteomes" id="UP000037175">
    <property type="component" value="Unassembled WGS sequence"/>
</dbReference>
<dbReference type="AlphaFoldDB" id="A0A0L6W5Y9"/>
<dbReference type="PROSITE" id="PS00588">
    <property type="entry name" value="FLAGELLA_BB_ROD"/>
    <property type="match status" value="1"/>
</dbReference>
<organism evidence="8 9">
    <name type="scientific">Thermincola ferriacetica</name>
    <dbReference type="NCBI Taxonomy" id="281456"/>
    <lineage>
        <taxon>Bacteria</taxon>
        <taxon>Bacillati</taxon>
        <taxon>Bacillota</taxon>
        <taxon>Clostridia</taxon>
        <taxon>Eubacteriales</taxon>
        <taxon>Thermincolaceae</taxon>
        <taxon>Thermincola</taxon>
    </lineage>
</organism>
<dbReference type="PANTHER" id="PTHR30435">
    <property type="entry name" value="FLAGELLAR PROTEIN"/>
    <property type="match status" value="1"/>
</dbReference>
<dbReference type="GO" id="GO:0030694">
    <property type="term" value="C:bacterial-type flagellum basal body, rod"/>
    <property type="evidence" value="ECO:0007669"/>
    <property type="project" value="InterPro"/>
</dbReference>
<dbReference type="Pfam" id="PF00460">
    <property type="entry name" value="Flg_bb_rod"/>
    <property type="match status" value="1"/>
</dbReference>
<protein>
    <recommendedName>
        <fullName evidence="3 6">Flagellar basal body rod protein FlgB</fullName>
    </recommendedName>
</protein>
<keyword evidence="9" id="KW-1185">Reference proteome</keyword>
<dbReference type="PANTHER" id="PTHR30435:SF12">
    <property type="entry name" value="FLAGELLAR BASAL BODY ROD PROTEIN FLGB"/>
    <property type="match status" value="1"/>
</dbReference>
<reference evidence="9" key="1">
    <citation type="submission" date="2015-07" db="EMBL/GenBank/DDBJ databases">
        <title>Complete Genome of Thermincola ferriacetica strain Z-0001T.</title>
        <authorList>
            <person name="Lusk B."/>
            <person name="Badalamenti J.P."/>
            <person name="Parameswaran P."/>
            <person name="Bond D.R."/>
            <person name="Torres C.I."/>
        </authorList>
    </citation>
    <scope>NUCLEOTIDE SEQUENCE [LARGE SCALE GENOMIC DNA]</scope>
    <source>
        <strain evidence="9">Z-0001</strain>
    </source>
</reference>
<dbReference type="InterPro" id="IPR006300">
    <property type="entry name" value="FlgB"/>
</dbReference>
<comment type="similarity">
    <text evidence="2 6">Belongs to the flagella basal body rod proteins family.</text>
</comment>
<proteinExistence type="inferred from homology"/>
<dbReference type="InterPro" id="IPR001444">
    <property type="entry name" value="Flag_bb_rod_N"/>
</dbReference>
<keyword evidence="8" id="KW-0282">Flagellum</keyword>
<keyword evidence="4 6" id="KW-0975">Bacterial flagellum</keyword>
<dbReference type="EMBL" id="LGTE01000002">
    <property type="protein sequence ID" value="KNZ70891.1"/>
    <property type="molecule type" value="Genomic_DNA"/>
</dbReference>
<dbReference type="RefSeq" id="WP_013120413.1">
    <property type="nucleotide sequence ID" value="NZ_LGTE01000002.1"/>
</dbReference>
<comment type="subunit">
    <text evidence="6">The basal body constitutes a major portion of the flagellar organelle and consists of a number of rings mounted on a central rod.</text>
</comment>
<name>A0A0L6W5Y9_9FIRM</name>
<dbReference type="NCBIfam" id="TIGR01396">
    <property type="entry name" value="FlgB"/>
    <property type="match status" value="1"/>
</dbReference>
<gene>
    <name evidence="8" type="ORF">Tfer_0571</name>
</gene>
<evidence type="ECO:0000256" key="1">
    <source>
        <dbReference type="ARBA" id="ARBA00004117"/>
    </source>
</evidence>
<evidence type="ECO:0000313" key="8">
    <source>
        <dbReference type="EMBL" id="KNZ70891.1"/>
    </source>
</evidence>
<dbReference type="InterPro" id="IPR019776">
    <property type="entry name" value="Flagellar_basal_body_rod_CS"/>
</dbReference>
<evidence type="ECO:0000259" key="7">
    <source>
        <dbReference type="Pfam" id="PF00460"/>
    </source>
</evidence>
<evidence type="ECO:0000256" key="3">
    <source>
        <dbReference type="ARBA" id="ARBA00014376"/>
    </source>
</evidence>
<accession>A0A0L6W5Y9</accession>
<comment type="subcellular location">
    <subcellularLocation>
        <location evidence="1 6">Bacterial flagellum basal body</location>
    </subcellularLocation>
</comment>
<feature type="domain" description="Flagellar basal body rod protein N-terminal" evidence="7">
    <location>
        <begin position="15"/>
        <end position="41"/>
    </location>
</feature>
<evidence type="ECO:0000256" key="2">
    <source>
        <dbReference type="ARBA" id="ARBA00009677"/>
    </source>
</evidence>
<evidence type="ECO:0000256" key="6">
    <source>
        <dbReference type="PIRNR" id="PIRNR002889"/>
    </source>
</evidence>
<dbReference type="GO" id="GO:0071978">
    <property type="term" value="P:bacterial-type flagellum-dependent swarming motility"/>
    <property type="evidence" value="ECO:0007669"/>
    <property type="project" value="TreeGrafter"/>
</dbReference>
<comment type="function">
    <text evidence="5 6">Structural component of flagellum, the bacterial motility apparatus. Part of the rod structure of flagellar basal body.</text>
</comment>
<comment type="caution">
    <text evidence="8">The sequence shown here is derived from an EMBL/GenBank/DDBJ whole genome shotgun (WGS) entry which is preliminary data.</text>
</comment>
<keyword evidence="8" id="KW-0969">Cilium</keyword>
<evidence type="ECO:0000313" key="9">
    <source>
        <dbReference type="Proteomes" id="UP000037175"/>
    </source>
</evidence>
<dbReference type="PIRSF" id="PIRSF002889">
    <property type="entry name" value="Rod_FlgB"/>
    <property type="match status" value="1"/>
</dbReference>
<keyword evidence="8" id="KW-0966">Cell projection</keyword>
<evidence type="ECO:0000256" key="4">
    <source>
        <dbReference type="ARBA" id="ARBA00023143"/>
    </source>
</evidence>
<sequence>MIEKLITSDTMGLLQRALDAASMRNEAIANNMANVDTPGYKRVDVAFEEELKKAMAANGRLQGLTSDPRHIPIGGKKPIEINPRFVRDTDTTMRNDDNNVDIDKETAALAKNQIMYEFLINGINGDFKKLRMAINGRG</sequence>
<evidence type="ECO:0000256" key="5">
    <source>
        <dbReference type="ARBA" id="ARBA00024934"/>
    </source>
</evidence>